<dbReference type="PANTHER" id="PTHR10926:SF0">
    <property type="entry name" value="CDC50, ISOFORM A"/>
    <property type="match status" value="1"/>
</dbReference>
<evidence type="ECO:0000256" key="3">
    <source>
        <dbReference type="ARBA" id="ARBA00022692"/>
    </source>
</evidence>
<comment type="subcellular location">
    <subcellularLocation>
        <location evidence="1">Membrane</location>
        <topology evidence="1">Multi-pass membrane protein</topology>
    </subcellularLocation>
</comment>
<dbReference type="EMBL" id="CAFZ01000147">
    <property type="protein sequence ID" value="CCA72096.1"/>
    <property type="molecule type" value="Genomic_DNA"/>
</dbReference>
<comment type="caution">
    <text evidence="9">The sequence shown here is derived from an EMBL/GenBank/DDBJ whole genome shotgun (WGS) entry which is preliminary data.</text>
</comment>
<dbReference type="GO" id="GO:0005886">
    <property type="term" value="C:plasma membrane"/>
    <property type="evidence" value="ECO:0007669"/>
    <property type="project" value="TreeGrafter"/>
</dbReference>
<evidence type="ECO:0000256" key="7">
    <source>
        <dbReference type="SAM" id="MobiDB-lite"/>
    </source>
</evidence>
<dbReference type="Pfam" id="PF03381">
    <property type="entry name" value="CDC50"/>
    <property type="match status" value="1"/>
</dbReference>
<dbReference type="GO" id="GO:0005794">
    <property type="term" value="C:Golgi apparatus"/>
    <property type="evidence" value="ECO:0007669"/>
    <property type="project" value="TreeGrafter"/>
</dbReference>
<protein>
    <submittedName>
        <fullName evidence="9">Related to cell division protein CDC50</fullName>
    </submittedName>
</protein>
<evidence type="ECO:0000256" key="8">
    <source>
        <dbReference type="SAM" id="Phobius"/>
    </source>
</evidence>
<dbReference type="OrthoDB" id="340608at2759"/>
<keyword evidence="4 8" id="KW-1133">Transmembrane helix</keyword>
<dbReference type="STRING" id="1109443.G4TL99"/>
<dbReference type="PIRSF" id="PIRSF015840">
    <property type="entry name" value="DUF284_TM_euk"/>
    <property type="match status" value="1"/>
</dbReference>
<dbReference type="GO" id="GO:0005783">
    <property type="term" value="C:endoplasmic reticulum"/>
    <property type="evidence" value="ECO:0007669"/>
    <property type="project" value="TreeGrafter"/>
</dbReference>
<evidence type="ECO:0000256" key="2">
    <source>
        <dbReference type="ARBA" id="ARBA00009457"/>
    </source>
</evidence>
<gene>
    <name evidence="9" type="ORF">PIIN_06032</name>
</gene>
<evidence type="ECO:0000256" key="6">
    <source>
        <dbReference type="PIRNR" id="PIRNR015840"/>
    </source>
</evidence>
<accession>G4TL99</accession>
<comment type="similarity">
    <text evidence="2 6">Belongs to the CDC50/LEM3 family.</text>
</comment>
<feature type="compositionally biased region" description="Basic and acidic residues" evidence="7">
    <location>
        <begin position="21"/>
        <end position="31"/>
    </location>
</feature>
<feature type="transmembrane region" description="Helical" evidence="8">
    <location>
        <begin position="53"/>
        <end position="74"/>
    </location>
</feature>
<dbReference type="FunCoup" id="G4TL99">
    <property type="interactions" value="231"/>
</dbReference>
<evidence type="ECO:0000313" key="10">
    <source>
        <dbReference type="Proteomes" id="UP000007148"/>
    </source>
</evidence>
<dbReference type="InterPro" id="IPR005045">
    <property type="entry name" value="CDC50/LEM3_fam"/>
</dbReference>
<keyword evidence="9" id="KW-0132">Cell division</keyword>
<evidence type="ECO:0000313" key="9">
    <source>
        <dbReference type="EMBL" id="CCA72096.1"/>
    </source>
</evidence>
<feature type="transmembrane region" description="Helical" evidence="8">
    <location>
        <begin position="357"/>
        <end position="382"/>
    </location>
</feature>
<keyword evidence="3 8" id="KW-0812">Transmembrane</keyword>
<dbReference type="OMA" id="TWNNDQP"/>
<sequence>MASLFRRNRRNDTDPSQDEDAQGKKKGDWKRPANTAFKQQRLKAWQPILTPKTVLPTLFIIGVIFAPIGGLLIWGSSQITQITLDYTDCINAGANFSSTTASFKDMPSSAVSYQLKNPKQTYANPQWSFQSSPNDSDPTKKMQCRLRFELPDDLAQPVFVYYKLTNFFQNHRRYVQSLDVDQLKGKAPDANALNSGNCRPLGRDSSGKAIYPCGLIANSMFNDTLNDPVRVEGSSNTTYKFSHTGIAWPGEKRKYAANSGYQLSQIVPPPNWHERWPQGYTEQNPPPNLNTDEHFQNWMRTAGLPTFSKLYGRNDNEPMLKGTYEMDVYMNFPVSQFGGTKSVVISTVSWIGGKNPFLGYAYIAAAGLFILLAVIGLVWHCLKPRKLGDMNLLSWNQPPGR</sequence>
<dbReference type="AlphaFoldDB" id="G4TL99"/>
<dbReference type="GO" id="GO:0045332">
    <property type="term" value="P:phospholipid translocation"/>
    <property type="evidence" value="ECO:0007669"/>
    <property type="project" value="UniProtKB-UniRule"/>
</dbReference>
<dbReference type="HOGENOM" id="CLU_025025_0_1_1"/>
<keyword evidence="9" id="KW-0131">Cell cycle</keyword>
<dbReference type="Proteomes" id="UP000007148">
    <property type="component" value="Unassembled WGS sequence"/>
</dbReference>
<dbReference type="GO" id="GO:0051301">
    <property type="term" value="P:cell division"/>
    <property type="evidence" value="ECO:0007669"/>
    <property type="project" value="UniProtKB-KW"/>
</dbReference>
<keyword evidence="10" id="KW-1185">Reference proteome</keyword>
<dbReference type="PANTHER" id="PTHR10926">
    <property type="entry name" value="CELL CYCLE CONTROL PROTEIN 50"/>
    <property type="match status" value="1"/>
</dbReference>
<keyword evidence="5 6" id="KW-0472">Membrane</keyword>
<evidence type="ECO:0000256" key="1">
    <source>
        <dbReference type="ARBA" id="ARBA00004141"/>
    </source>
</evidence>
<reference evidence="9 10" key="1">
    <citation type="journal article" date="2011" name="PLoS Pathog.">
        <title>Endophytic Life Strategies Decoded by Genome and Transcriptome Analyses of the Mutualistic Root Symbiont Piriformospora indica.</title>
        <authorList>
            <person name="Zuccaro A."/>
            <person name="Lahrmann U."/>
            <person name="Guldener U."/>
            <person name="Langen G."/>
            <person name="Pfiffi S."/>
            <person name="Biedenkopf D."/>
            <person name="Wong P."/>
            <person name="Samans B."/>
            <person name="Grimm C."/>
            <person name="Basiewicz M."/>
            <person name="Murat C."/>
            <person name="Martin F."/>
            <person name="Kogel K.H."/>
        </authorList>
    </citation>
    <scope>NUCLEOTIDE SEQUENCE [LARGE SCALE GENOMIC DNA]</scope>
    <source>
        <strain evidence="9 10">DSM 11827</strain>
    </source>
</reference>
<organism evidence="9 10">
    <name type="scientific">Serendipita indica (strain DSM 11827)</name>
    <name type="common">Root endophyte fungus</name>
    <name type="synonym">Piriformospora indica</name>
    <dbReference type="NCBI Taxonomy" id="1109443"/>
    <lineage>
        <taxon>Eukaryota</taxon>
        <taxon>Fungi</taxon>
        <taxon>Dikarya</taxon>
        <taxon>Basidiomycota</taxon>
        <taxon>Agaricomycotina</taxon>
        <taxon>Agaricomycetes</taxon>
        <taxon>Sebacinales</taxon>
        <taxon>Serendipitaceae</taxon>
        <taxon>Serendipita</taxon>
    </lineage>
</organism>
<feature type="region of interest" description="Disordered" evidence="7">
    <location>
        <begin position="1"/>
        <end position="32"/>
    </location>
</feature>
<dbReference type="eggNOG" id="KOG2952">
    <property type="taxonomic scope" value="Eukaryota"/>
</dbReference>
<evidence type="ECO:0000256" key="4">
    <source>
        <dbReference type="ARBA" id="ARBA00022989"/>
    </source>
</evidence>
<name>G4TL99_SERID</name>
<evidence type="ECO:0000256" key="5">
    <source>
        <dbReference type="ARBA" id="ARBA00023136"/>
    </source>
</evidence>
<dbReference type="InParanoid" id="G4TL99"/>
<proteinExistence type="inferred from homology"/>